<dbReference type="GO" id="GO:0005634">
    <property type="term" value="C:nucleus"/>
    <property type="evidence" value="ECO:0007669"/>
    <property type="project" value="TreeGrafter"/>
</dbReference>
<accession>A0A2L2XY62</accession>
<reference evidence="4" key="1">
    <citation type="journal article" date="2016" name="Mol. Ecol. Resour.">
        <title>Evaluation of the impact of RNA preservation methods of spiders for de novo transcriptome assembly.</title>
        <authorList>
            <person name="Kono N."/>
            <person name="Nakamura H."/>
            <person name="Ito Y."/>
            <person name="Tomita M."/>
            <person name="Arakawa K."/>
        </authorList>
    </citation>
    <scope>NUCLEOTIDE SEQUENCE</scope>
    <source>
        <tissue evidence="4">Whole body</tissue>
    </source>
</reference>
<dbReference type="InterPro" id="IPR051293">
    <property type="entry name" value="MTUS1/CCDC69"/>
</dbReference>
<sequence>MWLSKAELTQEIQRLGTLCETRTKELNRLKMETKHVSIGFDAFAALFKYMVDDLNGLSVPVLSNDLQKTLKQLELAKQDLAYYEREVEEMKAHHSQELNDLSNKLFEVYQGELTELSAKHQEELNNLNLDHQQQIENLSKNLQATSDEKHSKQEQLITELKQELITQREELQLYQEREIKDVEEKHALATKTLQEHIEQLQKKCAELNQHSMSMEDAMRKDTDSKLQWVTSRKIDLEKEVESLKTVLEMKNKELHSLRIQTLEMEKQLEDLPLAREKIKMLQARAEDLEALMIEKTNLERKLCTENQLVKDSYEKENKINKRLSMENEELQWRLRQAENSLLSGSFAEVSEYPDDDVENEASSPVKTSPAPQMSRSVFFTFVDKDNSSPRSQYKKITPGFAASYRASPGRTQKSSSAPSPRRSKSHSEPPQPPTTLCTPRKVIKQASKRSRSGSDSGRPATQHTEVTFSSVTGSMTSSVSSESSVFGNKEQLLEEHEEQIMETLQILREQRSVESPTLSNSENEESKESSMSPDFGTEDLSRSSEFSDPKTYYHMTFPVPKEAGMIVYCDSEETGKRSTSEETTPSVEEPTKIAHSTENNENAVSKDLNSVSEGSPENPEFNTLSEVSVSANNIQSTESHSTNGAHDQLRTI</sequence>
<dbReference type="GO" id="GO:0008017">
    <property type="term" value="F:microtubule binding"/>
    <property type="evidence" value="ECO:0007669"/>
    <property type="project" value="TreeGrafter"/>
</dbReference>
<feature type="compositionally biased region" description="Low complexity" evidence="3">
    <location>
        <begin position="466"/>
        <end position="485"/>
    </location>
</feature>
<protein>
    <submittedName>
        <fullName evidence="4">Microtubule-associated tumor suppressor candidate 2-like protein</fullName>
    </submittedName>
</protein>
<evidence type="ECO:0000256" key="2">
    <source>
        <dbReference type="SAM" id="Coils"/>
    </source>
</evidence>
<dbReference type="PANTHER" id="PTHR24200">
    <property type="entry name" value="TOUCAN, ISOFORM A"/>
    <property type="match status" value="1"/>
</dbReference>
<evidence type="ECO:0000256" key="1">
    <source>
        <dbReference type="ARBA" id="ARBA00023054"/>
    </source>
</evidence>
<evidence type="ECO:0000256" key="3">
    <source>
        <dbReference type="SAM" id="MobiDB-lite"/>
    </source>
</evidence>
<name>A0A2L2XY62_PARTP</name>
<dbReference type="EMBL" id="IAAA01004936">
    <property type="protein sequence ID" value="LAA00906.1"/>
    <property type="molecule type" value="mRNA"/>
</dbReference>
<feature type="coiled-coil region" evidence="2">
    <location>
        <begin position="66"/>
        <end position="340"/>
    </location>
</feature>
<dbReference type="AlphaFoldDB" id="A0A2L2XY62"/>
<feature type="compositionally biased region" description="Polar residues" evidence="3">
    <location>
        <begin position="594"/>
        <end position="646"/>
    </location>
</feature>
<feature type="region of interest" description="Disordered" evidence="3">
    <location>
        <begin position="386"/>
        <end position="551"/>
    </location>
</feature>
<evidence type="ECO:0000313" key="4">
    <source>
        <dbReference type="EMBL" id="LAA00906.1"/>
    </source>
</evidence>
<feature type="compositionally biased region" description="Polar residues" evidence="3">
    <location>
        <begin position="360"/>
        <end position="371"/>
    </location>
</feature>
<proteinExistence type="evidence at transcript level"/>
<feature type="region of interest" description="Disordered" evidence="3">
    <location>
        <begin position="570"/>
        <end position="652"/>
    </location>
</feature>
<feature type="compositionally biased region" description="Basic and acidic residues" evidence="3">
    <location>
        <begin position="539"/>
        <end position="548"/>
    </location>
</feature>
<dbReference type="PANTHER" id="PTHR24200:SF11">
    <property type="entry name" value="TOUCAN, ISOFORM A"/>
    <property type="match status" value="1"/>
</dbReference>
<dbReference type="GO" id="GO:0005737">
    <property type="term" value="C:cytoplasm"/>
    <property type="evidence" value="ECO:0007669"/>
    <property type="project" value="TreeGrafter"/>
</dbReference>
<keyword evidence="1 2" id="KW-0175">Coiled coil</keyword>
<organism evidence="4">
    <name type="scientific">Parasteatoda tepidariorum</name>
    <name type="common">Common house spider</name>
    <name type="synonym">Achaearanea tepidariorum</name>
    <dbReference type="NCBI Taxonomy" id="114398"/>
    <lineage>
        <taxon>Eukaryota</taxon>
        <taxon>Metazoa</taxon>
        <taxon>Ecdysozoa</taxon>
        <taxon>Arthropoda</taxon>
        <taxon>Chelicerata</taxon>
        <taxon>Arachnida</taxon>
        <taxon>Araneae</taxon>
        <taxon>Araneomorphae</taxon>
        <taxon>Entelegynae</taxon>
        <taxon>Araneoidea</taxon>
        <taxon>Theridiidae</taxon>
        <taxon>Parasteatoda</taxon>
    </lineage>
</organism>
<dbReference type="OrthoDB" id="10038993at2759"/>
<feature type="compositionally biased region" description="Basic residues" evidence="3">
    <location>
        <begin position="441"/>
        <end position="451"/>
    </location>
</feature>
<feature type="region of interest" description="Disordered" evidence="3">
    <location>
        <begin position="352"/>
        <end position="371"/>
    </location>
</feature>